<dbReference type="Pfam" id="PF10899">
    <property type="entry name" value="AbiGi"/>
    <property type="match status" value="1"/>
</dbReference>
<reference evidence="1 2" key="1">
    <citation type="submission" date="2023-01" db="EMBL/GenBank/DDBJ databases">
        <title>Pseudomonas SA3-5T sp. nov., isolated from tidal flat sediment.</title>
        <authorList>
            <person name="Kim H.S."/>
            <person name="Kim J.-S."/>
            <person name="Suh M.K."/>
            <person name="Eom M.K."/>
            <person name="Lee J.-S."/>
        </authorList>
    </citation>
    <scope>NUCLEOTIDE SEQUENCE [LARGE SCALE GENOMIC DNA]</scope>
    <source>
        <strain evidence="1 2">SA3-5</strain>
    </source>
</reference>
<protein>
    <submittedName>
        <fullName evidence="1">Abortive infection system antitoxin AbiGi family protein</fullName>
    </submittedName>
</protein>
<gene>
    <name evidence="1" type="ORF">PH586_17910</name>
</gene>
<comment type="caution">
    <text evidence="1">The sequence shown here is derived from an EMBL/GenBank/DDBJ whole genome shotgun (WGS) entry which is preliminary data.</text>
</comment>
<keyword evidence="2" id="KW-1185">Reference proteome</keyword>
<evidence type="ECO:0000313" key="2">
    <source>
        <dbReference type="Proteomes" id="UP001212042"/>
    </source>
</evidence>
<dbReference type="Proteomes" id="UP001212042">
    <property type="component" value="Unassembled WGS sequence"/>
</dbReference>
<dbReference type="RefSeq" id="WP_271349113.1">
    <property type="nucleotide sequence ID" value="NZ_JAQJZJ010000009.1"/>
</dbReference>
<proteinExistence type="predicted"/>
<dbReference type="InterPro" id="IPR021223">
    <property type="entry name" value="AbiGi"/>
</dbReference>
<name>A0ABT4XJ72_9PSED</name>
<accession>A0ABT4XJ72</accession>
<dbReference type="EMBL" id="JAQJZJ010000009">
    <property type="protein sequence ID" value="MDA7088264.1"/>
    <property type="molecule type" value="Genomic_DNA"/>
</dbReference>
<evidence type="ECO:0000313" key="1">
    <source>
        <dbReference type="EMBL" id="MDA7088264.1"/>
    </source>
</evidence>
<organism evidence="1 2">
    <name type="scientific">Pseudomonas aestuarii</name>
    <dbReference type="NCBI Taxonomy" id="3018340"/>
    <lineage>
        <taxon>Bacteria</taxon>
        <taxon>Pseudomonadati</taxon>
        <taxon>Pseudomonadota</taxon>
        <taxon>Gammaproteobacteria</taxon>
        <taxon>Pseudomonadales</taxon>
        <taxon>Pseudomonadaceae</taxon>
        <taxon>Pseudomonas</taxon>
    </lineage>
</organism>
<sequence length="260" mass="28934">MDNEYVSNTLYHFVGGGVMKDSGLTAGEKDEACFQRLLTVLGSGFISAKGLDGEWQHQESMVSISINPDGHLKHGDFDGFLVKGAITCYCDIPLTSIGVHAGKYGKFGLGVSASVLAGYGARPVSYVPLANNGAFEPNYKSYGLLNNMTEEISRLHREVSDWEDEHNPEDEEGWQEIEIQHPLSGIGRILERDVAAFIKPYNCELSLTDPDNYYTEREWRLLGSVEITPRTVQRLIVAAGFAERLRKELPQFSGYEIHEL</sequence>